<keyword evidence="3" id="KW-1185">Reference proteome</keyword>
<accession>A1ZR10</accession>
<keyword evidence="1" id="KW-0472">Membrane</keyword>
<reference evidence="2 3" key="1">
    <citation type="submission" date="2007-01" db="EMBL/GenBank/DDBJ databases">
        <authorList>
            <person name="Haygood M."/>
            <person name="Podell S."/>
            <person name="Anderson C."/>
            <person name="Hopkinson B."/>
            <person name="Roe K."/>
            <person name="Barbeau K."/>
            <person name="Gaasterland T."/>
            <person name="Ferriera S."/>
            <person name="Johnson J."/>
            <person name="Kravitz S."/>
            <person name="Beeson K."/>
            <person name="Sutton G."/>
            <person name="Rogers Y.-H."/>
            <person name="Friedman R."/>
            <person name="Frazier M."/>
            <person name="Venter J.C."/>
        </authorList>
    </citation>
    <scope>NUCLEOTIDE SEQUENCE [LARGE SCALE GENOMIC DNA]</scope>
    <source>
        <strain evidence="2 3">ATCC 23134</strain>
    </source>
</reference>
<evidence type="ECO:0000313" key="3">
    <source>
        <dbReference type="Proteomes" id="UP000004095"/>
    </source>
</evidence>
<sequence length="284" mass="32147">MVYKKELKGMAQLLPRIFIGAFLLLISGMELTQAQIFYSRPLKVKFLSAKLDTSTNSIKIKYDLKGPKNRYYNLQLLYSNNKGNSFKGPLRSLSGDFGDSVQVGKSKVVSWSFLKDNPYFNGKNIMFRIEAEEIPKIAKGGPKNALWSLLLPGLGDLKVRNGYHYEWITATTFALLGAGTLFYIKANNELNDYNNRVPNTLSDHQQLFNKARTSSRLAYGFFIAGGAVWIADIVGVYLRGLKNKRMFAPKKEEDKKKTAFLMPLIVPNVNQYTGSSQISLIWRF</sequence>
<evidence type="ECO:0000313" key="2">
    <source>
        <dbReference type="EMBL" id="EAY27099.1"/>
    </source>
</evidence>
<evidence type="ECO:0000256" key="1">
    <source>
        <dbReference type="SAM" id="Phobius"/>
    </source>
</evidence>
<name>A1ZR10_MICM2</name>
<dbReference type="Proteomes" id="UP000004095">
    <property type="component" value="Unassembled WGS sequence"/>
</dbReference>
<proteinExistence type="predicted"/>
<keyword evidence="1" id="KW-0812">Transmembrane</keyword>
<dbReference type="AlphaFoldDB" id="A1ZR10"/>
<comment type="caution">
    <text evidence="2">The sequence shown here is derived from an EMBL/GenBank/DDBJ whole genome shotgun (WGS) entry which is preliminary data.</text>
</comment>
<organism evidence="2 3">
    <name type="scientific">Microscilla marina ATCC 23134</name>
    <dbReference type="NCBI Taxonomy" id="313606"/>
    <lineage>
        <taxon>Bacteria</taxon>
        <taxon>Pseudomonadati</taxon>
        <taxon>Bacteroidota</taxon>
        <taxon>Cytophagia</taxon>
        <taxon>Cytophagales</taxon>
        <taxon>Microscillaceae</taxon>
        <taxon>Microscilla</taxon>
    </lineage>
</organism>
<keyword evidence="1" id="KW-1133">Transmembrane helix</keyword>
<dbReference type="EMBL" id="AAWS01000026">
    <property type="protein sequence ID" value="EAY27099.1"/>
    <property type="molecule type" value="Genomic_DNA"/>
</dbReference>
<gene>
    <name evidence="2" type="ORF">M23134_08373</name>
</gene>
<feature type="transmembrane region" description="Helical" evidence="1">
    <location>
        <begin position="217"/>
        <end position="238"/>
    </location>
</feature>
<evidence type="ECO:0008006" key="4">
    <source>
        <dbReference type="Google" id="ProtNLM"/>
    </source>
</evidence>
<protein>
    <recommendedName>
        <fullName evidence="4">DUF5683 domain-containing protein</fullName>
    </recommendedName>
</protein>